<feature type="region of interest" description="Disordered" evidence="1">
    <location>
        <begin position="1"/>
        <end position="193"/>
    </location>
</feature>
<reference evidence="2" key="2">
    <citation type="journal article" date="2000" name="Genome Res.">
        <title>Normalization and subtraction of cap-trapper-selected cDNAs to prepare full-length cDNA libraries for rapid discovery of new genes.</title>
        <authorList>
            <person name="Carninci P."/>
            <person name="Shibata Y."/>
            <person name="Hayatsu N."/>
            <person name="Sugahara Y."/>
            <person name="Shibata K."/>
            <person name="Itoh M."/>
            <person name="Konno H."/>
            <person name="Okazaki Y."/>
            <person name="Muramatsu M."/>
            <person name="Hayashizaki Y."/>
        </authorList>
    </citation>
    <scope>NUCLEOTIDE SEQUENCE</scope>
    <source>
        <strain evidence="2">C57BL/6J</strain>
        <tissue evidence="2">Spinal ganglion</tissue>
    </source>
</reference>
<evidence type="ECO:0000256" key="1">
    <source>
        <dbReference type="SAM" id="MobiDB-lite"/>
    </source>
</evidence>
<feature type="compositionally biased region" description="Basic and acidic residues" evidence="1">
    <location>
        <begin position="113"/>
        <end position="124"/>
    </location>
</feature>
<reference evidence="2" key="7">
    <citation type="journal article" date="2005" name="Science">
        <title>The Transcriptional Landscape of the Mammalian Genome.</title>
        <authorList>
            <consortium name="The FANTOM Consortium"/>
            <consortium name="Riken Genome Exploration Research Group and Genome Science Group (Genome Network Project Core Group)"/>
        </authorList>
    </citation>
    <scope>NUCLEOTIDE SEQUENCE</scope>
    <source>
        <strain evidence="2">C57BL/6J</strain>
        <tissue evidence="2">Spinal ganglion</tissue>
    </source>
</reference>
<name>Q3UR27_MOUSE</name>
<sequence>RQLLRASGDTDLQPLGREGAAALPSGPHSGVTPRPLGWRVQRRHHIGWTTIRTPAESGSTGQGGDRGTGQAGSEPRRRDTHARQPDRGRGEVSPQLPDSGTSRRTAAGAAAPREAREQEGRCRGLELPGPGQLPTSRGHAASLPESGRTRTGRRGEKAAGRGGRPRVPLPSPPPGRGAPGGSDGGAAGPGRFT</sequence>
<reference evidence="2" key="8">
    <citation type="journal article" date="2005" name="Science">
        <title>Antisense Transcription in the Mammalian Transcriptome.</title>
        <authorList>
            <consortium name="RIKEN Genome Exploration Research Group and Genome Science Group (Genome Network Project Core Group) and the FANTOM Consortium"/>
        </authorList>
    </citation>
    <scope>NUCLEOTIDE SEQUENCE</scope>
    <source>
        <strain evidence="2">C57BL/6J</strain>
        <tissue evidence="2">Spinal ganglion</tissue>
    </source>
</reference>
<feature type="non-terminal residue" evidence="2">
    <location>
        <position position="1"/>
    </location>
</feature>
<accession>Q3UR27</accession>
<evidence type="ECO:0000313" key="2">
    <source>
        <dbReference type="EMBL" id="BAE24861.1"/>
    </source>
</evidence>
<organism evidence="2">
    <name type="scientific">Mus musculus</name>
    <name type="common">Mouse</name>
    <dbReference type="NCBI Taxonomy" id="10090"/>
    <lineage>
        <taxon>Eukaryota</taxon>
        <taxon>Metazoa</taxon>
        <taxon>Chordata</taxon>
        <taxon>Craniata</taxon>
        <taxon>Vertebrata</taxon>
        <taxon>Euteleostomi</taxon>
        <taxon>Mammalia</taxon>
        <taxon>Eutheria</taxon>
        <taxon>Euarchontoglires</taxon>
        <taxon>Glires</taxon>
        <taxon>Rodentia</taxon>
        <taxon>Myomorpha</taxon>
        <taxon>Muroidea</taxon>
        <taxon>Muridae</taxon>
        <taxon>Murinae</taxon>
        <taxon>Mus</taxon>
        <taxon>Mus</taxon>
    </lineage>
</organism>
<reference evidence="2" key="5">
    <citation type="journal article" date="2002" name="Nature">
        <title>Analysis of the mouse transcriptome based on functional annotation of 60,770 full-length cDNAs.</title>
        <authorList>
            <consortium name="The FANTOM Consortium and the RIKEN Genome Exploration Research Group Phase I and II Team"/>
        </authorList>
    </citation>
    <scope>NUCLEOTIDE SEQUENCE</scope>
    <source>
        <strain evidence="2">C57BL/6J</strain>
        <tissue evidence="2">Spinal ganglion</tissue>
    </source>
</reference>
<feature type="compositionally biased region" description="Pro residues" evidence="1">
    <location>
        <begin position="167"/>
        <end position="176"/>
    </location>
</feature>
<dbReference type="AGR" id="MGI:3642164"/>
<reference evidence="2" key="6">
    <citation type="submission" date="2004-03" db="EMBL/GenBank/DDBJ databases">
        <authorList>
            <person name="Arakawa T."/>
            <person name="Carninci P."/>
            <person name="Fukuda S."/>
            <person name="Hashizume W."/>
            <person name="Hayashida K."/>
            <person name="Hori F."/>
            <person name="Iida J."/>
            <person name="Imamura K."/>
            <person name="Imotani K."/>
            <person name="Itoh M."/>
            <person name="Kanagawa S."/>
            <person name="Kawai J."/>
            <person name="Kojima M."/>
            <person name="Konno H."/>
            <person name="Murata M."/>
            <person name="Nakamura M."/>
            <person name="Ninomiya N."/>
            <person name="Nishiyori H."/>
            <person name="Nomura K."/>
            <person name="Ohno M."/>
            <person name="Sakazume N."/>
            <person name="Sano H."/>
            <person name="Sasaki D."/>
            <person name="Shibata K."/>
            <person name="Shiraki T."/>
            <person name="Tagami M."/>
            <person name="Tagami Y."/>
            <person name="Waki K."/>
            <person name="Watahiki A."/>
            <person name="Muramatsu M."/>
            <person name="Hayashizaki Y."/>
        </authorList>
    </citation>
    <scope>NUCLEOTIDE SEQUENCE</scope>
    <source>
        <strain evidence="2">C57BL/6J</strain>
        <tissue evidence="2">Spinal ganglion</tissue>
    </source>
</reference>
<dbReference type="AlphaFoldDB" id="Q3UR27"/>
<proteinExistence type="evidence at transcript level"/>
<reference evidence="2" key="3">
    <citation type="journal article" date="2000" name="Genome Res.">
        <title>RIKEN integrated sequence analysis (RISA) system--384-format sequencing pipeline with 384 multicapillary sequencer.</title>
        <authorList>
            <person name="Shibata K."/>
            <person name="Itoh M."/>
            <person name="Aizawa K."/>
            <person name="Nagaoka S."/>
            <person name="Sasaki N."/>
            <person name="Carninci P."/>
            <person name="Konno H."/>
            <person name="Akiyama J."/>
            <person name="Nishi K."/>
            <person name="Kitsunai T."/>
            <person name="Tashiro H."/>
            <person name="Itoh M."/>
            <person name="Sumi N."/>
            <person name="Ishii Y."/>
            <person name="Nakamura S."/>
            <person name="Hazama M."/>
            <person name="Nishine T."/>
            <person name="Harada A."/>
            <person name="Yamamoto R."/>
            <person name="Matsumoto H."/>
            <person name="Sakaguchi S."/>
            <person name="Ikegami T."/>
            <person name="Kashiwagi K."/>
            <person name="Fujiwake S."/>
            <person name="Inoue K."/>
            <person name="Togawa Y."/>
            <person name="Izawa M."/>
            <person name="Ohara E."/>
            <person name="Watahiki M."/>
            <person name="Yoneda Y."/>
            <person name="Ishikawa T."/>
            <person name="Ozawa K."/>
            <person name="Tanaka T."/>
            <person name="Matsuura S."/>
            <person name="Kawai J."/>
            <person name="Okazaki Y."/>
            <person name="Muramatsu M."/>
            <person name="Inoue Y."/>
            <person name="Kira A."/>
            <person name="Hayashizaki Y."/>
        </authorList>
    </citation>
    <scope>NUCLEOTIDE SEQUENCE</scope>
    <source>
        <strain evidence="2">C57BL/6J</strain>
        <tissue evidence="2">Spinal ganglion</tissue>
    </source>
</reference>
<gene>
    <name evidence="3" type="primary">Gm10461</name>
</gene>
<feature type="compositionally biased region" description="Gly residues" evidence="1">
    <location>
        <begin position="60"/>
        <end position="70"/>
    </location>
</feature>
<feature type="compositionally biased region" description="Gly residues" evidence="1">
    <location>
        <begin position="177"/>
        <end position="193"/>
    </location>
</feature>
<feature type="compositionally biased region" description="Basic and acidic residues" evidence="1">
    <location>
        <begin position="74"/>
        <end position="90"/>
    </location>
</feature>
<dbReference type="EMBL" id="AK141859">
    <property type="protein sequence ID" value="BAE24861.1"/>
    <property type="molecule type" value="mRNA"/>
</dbReference>
<reference evidence="2" key="4">
    <citation type="journal article" date="2001" name="Nature">
        <title>Functional annotation of a full-length mouse cDNA collection.</title>
        <authorList>
            <consortium name="The RIKEN Genome Exploration Research Group Phase II Team and the FANTOM Consortium"/>
        </authorList>
    </citation>
    <scope>NUCLEOTIDE SEQUENCE</scope>
    <source>
        <strain evidence="2">C57BL/6J</strain>
        <tissue evidence="2">Spinal ganglion</tissue>
    </source>
</reference>
<evidence type="ECO:0000313" key="3">
    <source>
        <dbReference type="MGI" id="MGI:3642164"/>
    </source>
</evidence>
<feature type="compositionally biased region" description="Low complexity" evidence="1">
    <location>
        <begin position="99"/>
        <end position="112"/>
    </location>
</feature>
<reference evidence="2" key="1">
    <citation type="journal article" date="1999" name="Methods Enzymol.">
        <title>High-efficiency full-length cDNA cloning.</title>
        <authorList>
            <person name="Carninci P."/>
            <person name="Hayashizaki Y."/>
        </authorList>
    </citation>
    <scope>NUCLEOTIDE SEQUENCE</scope>
    <source>
        <strain evidence="2">C57BL/6J</strain>
        <tissue evidence="2">Spinal ganglion</tissue>
    </source>
</reference>
<protein>
    <submittedName>
        <fullName evidence="2">Uncharacterized protein</fullName>
    </submittedName>
</protein>
<dbReference type="MGI" id="MGI:3642164">
    <property type="gene designation" value="Gm10461"/>
</dbReference>